<accession>A0A2T0TNZ4</accession>
<evidence type="ECO:0000256" key="1">
    <source>
        <dbReference type="ARBA" id="ARBA00022617"/>
    </source>
</evidence>
<dbReference type="PROSITE" id="PS51257">
    <property type="entry name" value="PROKAR_LIPOPROTEIN"/>
    <property type="match status" value="1"/>
</dbReference>
<dbReference type="InterPro" id="IPR009056">
    <property type="entry name" value="Cyt_c-like_dom"/>
</dbReference>
<evidence type="ECO:0000256" key="2">
    <source>
        <dbReference type="ARBA" id="ARBA00022723"/>
    </source>
</evidence>
<protein>
    <submittedName>
        <fullName evidence="7">Mono/diheme cytochrome c family protein</fullName>
    </submittedName>
</protein>
<dbReference type="Proteomes" id="UP000238375">
    <property type="component" value="Unassembled WGS sequence"/>
</dbReference>
<evidence type="ECO:0000256" key="5">
    <source>
        <dbReference type="SAM" id="SignalP"/>
    </source>
</evidence>
<dbReference type="Pfam" id="PF13442">
    <property type="entry name" value="Cytochrome_CBB3"/>
    <property type="match status" value="1"/>
</dbReference>
<dbReference type="EMBL" id="PVTE01000001">
    <property type="protein sequence ID" value="PRY47349.1"/>
    <property type="molecule type" value="Genomic_DNA"/>
</dbReference>
<keyword evidence="8" id="KW-1185">Reference proteome</keyword>
<dbReference type="PANTHER" id="PTHR35008:SF8">
    <property type="entry name" value="ALCOHOL DEHYDROGENASE CYTOCHROME C SUBUNIT"/>
    <property type="match status" value="1"/>
</dbReference>
<feature type="domain" description="Cytochrome c" evidence="6">
    <location>
        <begin position="31"/>
        <end position="119"/>
    </location>
</feature>
<feature type="signal peptide" evidence="5">
    <location>
        <begin position="1"/>
        <end position="21"/>
    </location>
</feature>
<dbReference type="AlphaFoldDB" id="A0A2T0TNZ4"/>
<dbReference type="GO" id="GO:0009055">
    <property type="term" value="F:electron transfer activity"/>
    <property type="evidence" value="ECO:0007669"/>
    <property type="project" value="InterPro"/>
</dbReference>
<keyword evidence="5" id="KW-0732">Signal</keyword>
<proteinExistence type="predicted"/>
<sequence length="142" mass="16124">MRKLLCAFVSALFLTMGFVSCQSDEEIKRQKYITEGILLYQNYCANCHQPKGQGLAALYPPIANSDYLQHKDSVICLIRYGMQGPVVVNGKTYNRVMPAQPQLSDLEVAELVTYIYNEWGKETQLTSLNTVKPQLENCRPKQ</sequence>
<evidence type="ECO:0000259" key="6">
    <source>
        <dbReference type="PROSITE" id="PS51007"/>
    </source>
</evidence>
<comment type="caution">
    <text evidence="7">The sequence shown here is derived from an EMBL/GenBank/DDBJ whole genome shotgun (WGS) entry which is preliminary data.</text>
</comment>
<keyword evidence="3 4" id="KW-0408">Iron</keyword>
<gene>
    <name evidence="7" type="ORF">CLV58_101417</name>
</gene>
<keyword evidence="2 4" id="KW-0479">Metal-binding</keyword>
<evidence type="ECO:0000256" key="3">
    <source>
        <dbReference type="ARBA" id="ARBA00023004"/>
    </source>
</evidence>
<evidence type="ECO:0000313" key="7">
    <source>
        <dbReference type="EMBL" id="PRY47349.1"/>
    </source>
</evidence>
<dbReference type="PROSITE" id="PS51007">
    <property type="entry name" value="CYTC"/>
    <property type="match status" value="1"/>
</dbReference>
<keyword evidence="1 4" id="KW-0349">Heme</keyword>
<dbReference type="PANTHER" id="PTHR35008">
    <property type="entry name" value="BLL4482 PROTEIN-RELATED"/>
    <property type="match status" value="1"/>
</dbReference>
<organism evidence="7 8">
    <name type="scientific">Spirosoma oryzae</name>
    <dbReference type="NCBI Taxonomy" id="1469603"/>
    <lineage>
        <taxon>Bacteria</taxon>
        <taxon>Pseudomonadati</taxon>
        <taxon>Bacteroidota</taxon>
        <taxon>Cytophagia</taxon>
        <taxon>Cytophagales</taxon>
        <taxon>Cytophagaceae</taxon>
        <taxon>Spirosoma</taxon>
    </lineage>
</organism>
<feature type="chain" id="PRO_5015728295" evidence="5">
    <location>
        <begin position="22"/>
        <end position="142"/>
    </location>
</feature>
<dbReference type="InterPro" id="IPR036909">
    <property type="entry name" value="Cyt_c-like_dom_sf"/>
</dbReference>
<dbReference type="OrthoDB" id="9811395at2"/>
<dbReference type="GO" id="GO:0020037">
    <property type="term" value="F:heme binding"/>
    <property type="evidence" value="ECO:0007669"/>
    <property type="project" value="InterPro"/>
</dbReference>
<evidence type="ECO:0000313" key="8">
    <source>
        <dbReference type="Proteomes" id="UP000238375"/>
    </source>
</evidence>
<dbReference type="SUPFAM" id="SSF46626">
    <property type="entry name" value="Cytochrome c"/>
    <property type="match status" value="1"/>
</dbReference>
<name>A0A2T0TNZ4_9BACT</name>
<dbReference type="GO" id="GO:0046872">
    <property type="term" value="F:metal ion binding"/>
    <property type="evidence" value="ECO:0007669"/>
    <property type="project" value="UniProtKB-KW"/>
</dbReference>
<reference evidence="7 8" key="1">
    <citation type="submission" date="2018-03" db="EMBL/GenBank/DDBJ databases">
        <title>Genomic Encyclopedia of Archaeal and Bacterial Type Strains, Phase II (KMG-II): from individual species to whole genera.</title>
        <authorList>
            <person name="Goeker M."/>
        </authorList>
    </citation>
    <scope>NUCLEOTIDE SEQUENCE [LARGE SCALE GENOMIC DNA]</scope>
    <source>
        <strain evidence="7 8">DSM 28354</strain>
    </source>
</reference>
<dbReference type="InterPro" id="IPR051459">
    <property type="entry name" value="Cytochrome_c-type_DH"/>
</dbReference>
<dbReference type="Gene3D" id="1.10.760.10">
    <property type="entry name" value="Cytochrome c-like domain"/>
    <property type="match status" value="1"/>
</dbReference>
<dbReference type="RefSeq" id="WP_106136079.1">
    <property type="nucleotide sequence ID" value="NZ_PVTE01000001.1"/>
</dbReference>
<evidence type="ECO:0000256" key="4">
    <source>
        <dbReference type="PROSITE-ProRule" id="PRU00433"/>
    </source>
</evidence>